<dbReference type="STRING" id="742742.HMPREF9452_00383"/>
<dbReference type="Proteomes" id="UP000004830">
    <property type="component" value="Unassembled WGS sequence"/>
</dbReference>
<dbReference type="PATRIC" id="fig|742742.3.peg.368"/>
<evidence type="ECO:0000313" key="1">
    <source>
        <dbReference type="EMBL" id="EGX67371.1"/>
    </source>
</evidence>
<protein>
    <recommendedName>
        <fullName evidence="3">Gp5/Type VI secretion system Vgr protein OB-fold domain-containing protein</fullName>
    </recommendedName>
</protein>
<dbReference type="RefSeq" id="WP_009140419.1">
    <property type="nucleotide sequence ID" value="NZ_JH126467.1"/>
</dbReference>
<accession>G1WGC0</accession>
<organism evidence="1 2">
    <name type="scientific">Collinsella tanakaei YIT 12063</name>
    <dbReference type="NCBI Taxonomy" id="742742"/>
    <lineage>
        <taxon>Bacteria</taxon>
        <taxon>Bacillati</taxon>
        <taxon>Actinomycetota</taxon>
        <taxon>Coriobacteriia</taxon>
        <taxon>Coriobacteriales</taxon>
        <taxon>Coriobacteriaceae</taxon>
        <taxon>Collinsella</taxon>
    </lineage>
</organism>
<dbReference type="eggNOG" id="ENOG5032DT7">
    <property type="taxonomic scope" value="Bacteria"/>
</dbReference>
<comment type="caution">
    <text evidence="1">The sequence shown here is derived from an EMBL/GenBank/DDBJ whole genome shotgun (WGS) entry which is preliminary data.</text>
</comment>
<reference evidence="1 2" key="1">
    <citation type="submission" date="2011-06" db="EMBL/GenBank/DDBJ databases">
        <title>The Genome Sequence of Collinsella tanakaei YIT 12063.</title>
        <authorList>
            <consortium name="The Broad Institute Genome Sequencing Platform"/>
            <person name="Earl A."/>
            <person name="Ward D."/>
            <person name="Feldgarden M."/>
            <person name="Gevers D."/>
            <person name="Morotomi M."/>
            <person name="Young S.K."/>
            <person name="Zeng Q."/>
            <person name="Gargeya S."/>
            <person name="Fitzgerald M."/>
            <person name="Haas B."/>
            <person name="Abouelleil A."/>
            <person name="Alvarado L."/>
            <person name="Arachchi H.M."/>
            <person name="Berlin A."/>
            <person name="Brown A."/>
            <person name="Chapman S.B."/>
            <person name="Chen Z."/>
            <person name="Dunbar C."/>
            <person name="Freedman E."/>
            <person name="Gearin G."/>
            <person name="Gellesch M."/>
            <person name="Goldberg J."/>
            <person name="Griggs A."/>
            <person name="Gujja S."/>
            <person name="Heiman D."/>
            <person name="Howarth C."/>
            <person name="Larson L."/>
            <person name="Lui A."/>
            <person name="MacDonald P.J.P."/>
            <person name="Mehta T."/>
            <person name="Montmayeur A."/>
            <person name="Murphy C."/>
            <person name="Neiman D."/>
            <person name="Pearson M."/>
            <person name="Priest M."/>
            <person name="Roberts A."/>
            <person name="Saif S."/>
            <person name="Shea T."/>
            <person name="Shenoy N."/>
            <person name="Sisk P."/>
            <person name="Stolte C."/>
            <person name="Sykes S."/>
            <person name="Wortman J."/>
            <person name="Nusbaum C."/>
            <person name="Birren B."/>
        </authorList>
    </citation>
    <scope>NUCLEOTIDE SEQUENCE [LARGE SCALE GENOMIC DNA]</scope>
    <source>
        <strain evidence="1 2">YIT 12063</strain>
    </source>
</reference>
<dbReference type="OrthoDB" id="5493262at2"/>
<dbReference type="EMBL" id="ADLS01000006">
    <property type="protein sequence ID" value="EGX67371.1"/>
    <property type="molecule type" value="Genomic_DNA"/>
</dbReference>
<dbReference type="AlphaFoldDB" id="G1WGC0"/>
<sequence length="105" mass="10830">MAEIPPIFKARVSTLDGSTASVLPLVADGVVTRPFPLHFSMRGGMCPLNVGDEVVCAKFADGTGIVLCRADGEWSASVPTDVTIGGVSFKGHTHSGVHGETGTPH</sequence>
<name>G1WGC0_9ACTN</name>
<dbReference type="GeneID" id="62758170"/>
<keyword evidence="2" id="KW-1185">Reference proteome</keyword>
<dbReference type="HOGENOM" id="CLU_2092049_0_0_11"/>
<gene>
    <name evidence="1" type="ORF">HMPREF9452_00383</name>
</gene>
<evidence type="ECO:0008006" key="3">
    <source>
        <dbReference type="Google" id="ProtNLM"/>
    </source>
</evidence>
<evidence type="ECO:0000313" key="2">
    <source>
        <dbReference type="Proteomes" id="UP000004830"/>
    </source>
</evidence>
<proteinExistence type="predicted"/>